<organism evidence="1 2">
    <name type="scientific">Methylobacterium radiodurans</name>
    <dbReference type="NCBI Taxonomy" id="2202828"/>
    <lineage>
        <taxon>Bacteria</taxon>
        <taxon>Pseudomonadati</taxon>
        <taxon>Pseudomonadota</taxon>
        <taxon>Alphaproteobacteria</taxon>
        <taxon>Hyphomicrobiales</taxon>
        <taxon>Methylobacteriaceae</taxon>
        <taxon>Methylobacterium</taxon>
    </lineage>
</organism>
<dbReference type="InterPro" id="IPR009061">
    <property type="entry name" value="DNA-bd_dom_put_sf"/>
</dbReference>
<gene>
    <name evidence="1" type="ORF">DK427_05575</name>
</gene>
<dbReference type="RefSeq" id="WP_109950391.1">
    <property type="nucleotide sequence ID" value="NZ_CP029551.1"/>
</dbReference>
<dbReference type="SUPFAM" id="SSF46955">
    <property type="entry name" value="Putative DNA-binding domain"/>
    <property type="match status" value="1"/>
</dbReference>
<proteinExistence type="predicted"/>
<accession>A0A2U8VP66</accession>
<keyword evidence="2" id="KW-1185">Reference proteome</keyword>
<dbReference type="Proteomes" id="UP000246058">
    <property type="component" value="Chromosome"/>
</dbReference>
<reference evidence="1 2" key="1">
    <citation type="submission" date="2018-05" db="EMBL/GenBank/DDBJ databases">
        <title>Complete Genome Sequence of Methylobacterium sp. 17Sr1-43.</title>
        <authorList>
            <person name="Srinivasan S."/>
        </authorList>
    </citation>
    <scope>NUCLEOTIDE SEQUENCE [LARGE SCALE GENOMIC DNA]</scope>
    <source>
        <strain evidence="1 2">17Sr1-43</strain>
    </source>
</reference>
<protein>
    <recommendedName>
        <fullName evidence="3">AlpA family phage regulatory protein</fullName>
    </recommendedName>
</protein>
<dbReference type="EMBL" id="CP029551">
    <property type="protein sequence ID" value="AWN35268.1"/>
    <property type="molecule type" value="Genomic_DNA"/>
</dbReference>
<dbReference type="OrthoDB" id="9801242at2"/>
<sequence length="88" mass="9809">MSRLAHLNPDLARRCVLGTKDAAAFIGLSVPTLRRMKDRNSIPAPIRLSERRLGWRIGDLSDWLDGRAEGLDWDAVLASRANSNNRNA</sequence>
<dbReference type="KEGG" id="meti:DK427_05575"/>
<evidence type="ECO:0008006" key="3">
    <source>
        <dbReference type="Google" id="ProtNLM"/>
    </source>
</evidence>
<evidence type="ECO:0000313" key="2">
    <source>
        <dbReference type="Proteomes" id="UP000246058"/>
    </source>
</evidence>
<dbReference type="AlphaFoldDB" id="A0A2U8VP66"/>
<name>A0A2U8VP66_9HYPH</name>
<evidence type="ECO:0000313" key="1">
    <source>
        <dbReference type="EMBL" id="AWN35268.1"/>
    </source>
</evidence>